<name>A0LFW5_SYNFM</name>
<evidence type="ECO:0000256" key="1">
    <source>
        <dbReference type="ARBA" id="ARBA00022553"/>
    </source>
</evidence>
<evidence type="ECO:0000256" key="2">
    <source>
        <dbReference type="ARBA" id="ARBA00023012"/>
    </source>
</evidence>
<evidence type="ECO:0000313" key="5">
    <source>
        <dbReference type="EMBL" id="ABK16317.1"/>
    </source>
</evidence>
<feature type="modified residue" description="4-aspartylphosphate" evidence="3">
    <location>
        <position position="79"/>
    </location>
</feature>
<protein>
    <submittedName>
        <fullName evidence="5">Response regulator receiver protein</fullName>
    </submittedName>
</protein>
<dbReference type="Pfam" id="PF00072">
    <property type="entry name" value="Response_reg"/>
    <property type="match status" value="1"/>
</dbReference>
<organism evidence="5 6">
    <name type="scientific">Syntrophobacter fumaroxidans (strain DSM 10017 / MPOB)</name>
    <dbReference type="NCBI Taxonomy" id="335543"/>
    <lineage>
        <taxon>Bacteria</taxon>
        <taxon>Pseudomonadati</taxon>
        <taxon>Thermodesulfobacteriota</taxon>
        <taxon>Syntrophobacteria</taxon>
        <taxon>Syntrophobacterales</taxon>
        <taxon>Syntrophobacteraceae</taxon>
        <taxon>Syntrophobacter</taxon>
    </lineage>
</organism>
<dbReference type="AlphaFoldDB" id="A0LFW5"/>
<dbReference type="GO" id="GO:0000160">
    <property type="term" value="P:phosphorelay signal transduction system"/>
    <property type="evidence" value="ECO:0007669"/>
    <property type="project" value="UniProtKB-KW"/>
</dbReference>
<keyword evidence="6" id="KW-1185">Reference proteome</keyword>
<dbReference type="SMART" id="SM00448">
    <property type="entry name" value="REC"/>
    <property type="match status" value="1"/>
</dbReference>
<dbReference type="InterPro" id="IPR011006">
    <property type="entry name" value="CheY-like_superfamily"/>
</dbReference>
<dbReference type="Gene3D" id="3.40.50.2300">
    <property type="match status" value="1"/>
</dbReference>
<feature type="domain" description="Response regulatory" evidence="4">
    <location>
        <begin position="30"/>
        <end position="144"/>
    </location>
</feature>
<dbReference type="eggNOG" id="COG0745">
    <property type="taxonomic scope" value="Bacteria"/>
</dbReference>
<dbReference type="PANTHER" id="PTHR44591">
    <property type="entry name" value="STRESS RESPONSE REGULATOR PROTEIN 1"/>
    <property type="match status" value="1"/>
</dbReference>
<dbReference type="SUPFAM" id="SSF52172">
    <property type="entry name" value="CheY-like"/>
    <property type="match status" value="1"/>
</dbReference>
<dbReference type="InterPro" id="IPR001789">
    <property type="entry name" value="Sig_transdc_resp-reg_receiver"/>
</dbReference>
<evidence type="ECO:0000259" key="4">
    <source>
        <dbReference type="PROSITE" id="PS50110"/>
    </source>
</evidence>
<dbReference type="InterPro" id="IPR050595">
    <property type="entry name" value="Bact_response_regulator"/>
</dbReference>
<evidence type="ECO:0000313" key="6">
    <source>
        <dbReference type="Proteomes" id="UP000001784"/>
    </source>
</evidence>
<dbReference type="STRING" id="335543.Sfum_0618"/>
<dbReference type="EMBL" id="CP000478">
    <property type="protein sequence ID" value="ABK16317.1"/>
    <property type="molecule type" value="Genomic_DNA"/>
</dbReference>
<keyword evidence="2" id="KW-0902">Two-component regulatory system</keyword>
<dbReference type="PROSITE" id="PS50110">
    <property type="entry name" value="RESPONSE_REGULATORY"/>
    <property type="match status" value="1"/>
</dbReference>
<gene>
    <name evidence="5" type="ordered locus">Sfum_0618</name>
</gene>
<evidence type="ECO:0000256" key="3">
    <source>
        <dbReference type="PROSITE-ProRule" id="PRU00169"/>
    </source>
</evidence>
<keyword evidence="1 3" id="KW-0597">Phosphoprotein</keyword>
<sequence>MKMPPPGFGSQGVRRHRDFLVKGMLMEGFRVLVVDDETDFLETIVKRLRKRKVDAVGLTSGVEALKYLETEHFDVVILDVRMPGLDGIETLKEMKKKRPLMEVIMLTGHASVESGMQGMQLGAFDYVIKPADFDELMEKIRQARERKSIHEEKLRRG</sequence>
<dbReference type="HOGENOM" id="CLU_000445_69_8_7"/>
<dbReference type="InParanoid" id="A0LFW5"/>
<dbReference type="PANTHER" id="PTHR44591:SF14">
    <property type="entry name" value="PROTEIN PILG"/>
    <property type="match status" value="1"/>
</dbReference>
<dbReference type="KEGG" id="sfu:Sfum_0618"/>
<accession>A0LFW5</accession>
<proteinExistence type="predicted"/>
<reference evidence="5 6" key="1">
    <citation type="submission" date="2006-10" db="EMBL/GenBank/DDBJ databases">
        <title>Complete sequence of Syntrophobacter fumaroxidans MPOB.</title>
        <authorList>
            <consortium name="US DOE Joint Genome Institute"/>
            <person name="Copeland A."/>
            <person name="Lucas S."/>
            <person name="Lapidus A."/>
            <person name="Barry K."/>
            <person name="Detter J.C."/>
            <person name="Glavina del Rio T."/>
            <person name="Hammon N."/>
            <person name="Israni S."/>
            <person name="Pitluck S."/>
            <person name="Goltsman E.G."/>
            <person name="Martinez M."/>
            <person name="Schmutz J."/>
            <person name="Larimer F."/>
            <person name="Land M."/>
            <person name="Hauser L."/>
            <person name="Kyrpides N."/>
            <person name="Kim E."/>
            <person name="Boone D.R."/>
            <person name="Brockman F."/>
            <person name="Culley D."/>
            <person name="Ferry J."/>
            <person name="Gunsalus R."/>
            <person name="McInerney M.J."/>
            <person name="Morrison M."/>
            <person name="Plugge C."/>
            <person name="Rohlin L."/>
            <person name="Scholten J."/>
            <person name="Sieber J."/>
            <person name="Stams A.J.M."/>
            <person name="Worm P."/>
            <person name="Henstra A.M."/>
            <person name="Richardson P."/>
        </authorList>
    </citation>
    <scope>NUCLEOTIDE SEQUENCE [LARGE SCALE GENOMIC DNA]</scope>
    <source>
        <strain evidence="6">DSM 10017 / MPOB</strain>
    </source>
</reference>
<dbReference type="Proteomes" id="UP000001784">
    <property type="component" value="Chromosome"/>
</dbReference>